<name>A0ABY6D9M1_9RHOB</name>
<dbReference type="RefSeq" id="WP_263047611.1">
    <property type="nucleotide sequence ID" value="NZ_CP106738.1"/>
</dbReference>
<evidence type="ECO:0000313" key="1">
    <source>
        <dbReference type="EMBL" id="UXX82810.1"/>
    </source>
</evidence>
<reference evidence="1" key="1">
    <citation type="submission" date="2022-10" db="EMBL/GenBank/DDBJ databases">
        <title>Roseovarius pelagicus sp. nov., isolated from Arctic seawater.</title>
        <authorList>
            <person name="Hong Y.W."/>
            <person name="Hwang C.Y."/>
        </authorList>
    </citation>
    <scope>NUCLEOTIDE SEQUENCE</scope>
    <source>
        <strain evidence="1">HL-MP18</strain>
    </source>
</reference>
<sequence>MAEEQHVRPRMSGRLRILLALSLGLNLLVVGVVAGAAINTHKWRDHGGRHEMMGGPLTRALSDEDRRAIGRAMRAARPDKSETRAERGAAMTALLSELRRVPFDPVALAAKMEASHAKMRDRVAQGQALLLDRLTAMTDEERAAYADRVETHRRHRR</sequence>
<accession>A0ABY6D9M1</accession>
<proteinExistence type="predicted"/>
<dbReference type="EMBL" id="CP106738">
    <property type="protein sequence ID" value="UXX82810.1"/>
    <property type="molecule type" value="Genomic_DNA"/>
</dbReference>
<evidence type="ECO:0000313" key="2">
    <source>
        <dbReference type="Proteomes" id="UP001064087"/>
    </source>
</evidence>
<gene>
    <name evidence="1" type="ORF">N7U68_17250</name>
</gene>
<protein>
    <submittedName>
        <fullName evidence="1">Periplasmic heavy metal sensor</fullName>
    </submittedName>
</protein>
<organism evidence="1 2">
    <name type="scientific">Roseovarius pelagicus</name>
    <dbReference type="NCBI Taxonomy" id="2980108"/>
    <lineage>
        <taxon>Bacteria</taxon>
        <taxon>Pseudomonadati</taxon>
        <taxon>Pseudomonadota</taxon>
        <taxon>Alphaproteobacteria</taxon>
        <taxon>Rhodobacterales</taxon>
        <taxon>Roseobacteraceae</taxon>
        <taxon>Roseovarius</taxon>
    </lineage>
</organism>
<dbReference type="Proteomes" id="UP001064087">
    <property type="component" value="Chromosome"/>
</dbReference>
<dbReference type="InterPro" id="IPR025961">
    <property type="entry name" value="Metal_resist"/>
</dbReference>
<dbReference type="Pfam" id="PF13801">
    <property type="entry name" value="Metal_resist"/>
    <property type="match status" value="1"/>
</dbReference>
<keyword evidence="2" id="KW-1185">Reference proteome</keyword>